<keyword evidence="2" id="KW-1185">Reference proteome</keyword>
<dbReference type="EMBL" id="AP018316">
    <property type="protein sequence ID" value="BAZ84318.1"/>
    <property type="molecule type" value="Genomic_DNA"/>
</dbReference>
<name>A0A1Z4UYI8_9CYAN</name>
<protein>
    <submittedName>
        <fullName evidence="1">Uncharacterized protein</fullName>
    </submittedName>
</protein>
<sequence length="31" mass="3631">MGYLLDTNIIQNALDKISHNIQYTDFIYLIS</sequence>
<reference evidence="1 2" key="1">
    <citation type="submission" date="2017-06" db="EMBL/GenBank/DDBJ databases">
        <title>Genome sequencing of cyanobaciteial culture collection at National Institute for Environmental Studies (NIES).</title>
        <authorList>
            <person name="Hirose Y."/>
            <person name="Shimura Y."/>
            <person name="Fujisawa T."/>
            <person name="Nakamura Y."/>
            <person name="Kawachi M."/>
        </authorList>
    </citation>
    <scope>NUCLEOTIDE SEQUENCE [LARGE SCALE GENOMIC DNA]</scope>
    <source>
        <strain evidence="1 2">NIES-806</strain>
    </source>
</reference>
<evidence type="ECO:0000313" key="2">
    <source>
        <dbReference type="Proteomes" id="UP000218702"/>
    </source>
</evidence>
<organism evidence="1 2">
    <name type="scientific">Dolichospermum compactum NIES-806</name>
    <dbReference type="NCBI Taxonomy" id="1973481"/>
    <lineage>
        <taxon>Bacteria</taxon>
        <taxon>Bacillati</taxon>
        <taxon>Cyanobacteriota</taxon>
        <taxon>Cyanophyceae</taxon>
        <taxon>Nostocales</taxon>
        <taxon>Aphanizomenonaceae</taxon>
        <taxon>Dolichospermum</taxon>
        <taxon>Dolichospermum compactum</taxon>
    </lineage>
</organism>
<accession>A0A1Z4UYI8</accession>
<dbReference type="AlphaFoldDB" id="A0A1Z4UYI8"/>
<proteinExistence type="predicted"/>
<gene>
    <name evidence="1" type="ORF">NIES806_05040</name>
</gene>
<dbReference type="KEGG" id="dcm:NIES806_05040"/>
<dbReference type="Proteomes" id="UP000218702">
    <property type="component" value="Chromosome"/>
</dbReference>
<evidence type="ECO:0000313" key="1">
    <source>
        <dbReference type="EMBL" id="BAZ84318.1"/>
    </source>
</evidence>